<dbReference type="RefSeq" id="WP_153759662.1">
    <property type="nucleotide sequence ID" value="NZ_CP045851.1"/>
</dbReference>
<evidence type="ECO:0000313" key="3">
    <source>
        <dbReference type="Proteomes" id="UP000334019"/>
    </source>
</evidence>
<dbReference type="InterPro" id="IPR045864">
    <property type="entry name" value="aa-tRNA-synth_II/BPL/LPL"/>
</dbReference>
<feature type="domain" description="BPL/LPL catalytic" evidence="1">
    <location>
        <begin position="27"/>
        <end position="226"/>
    </location>
</feature>
<protein>
    <recommendedName>
        <fullName evidence="1">BPL/LPL catalytic domain-containing protein</fullName>
    </recommendedName>
</protein>
<reference evidence="2 3" key="1">
    <citation type="submission" date="2019-11" db="EMBL/GenBank/DDBJ databases">
        <authorList>
            <person name="He Y."/>
        </authorList>
    </citation>
    <scope>NUCLEOTIDE SEQUENCE [LARGE SCALE GENOMIC DNA]</scope>
    <source>
        <strain evidence="2 3">SCSIO 58843</strain>
    </source>
</reference>
<proteinExistence type="predicted"/>
<keyword evidence="3" id="KW-1185">Reference proteome</keyword>
<dbReference type="Pfam" id="PF21948">
    <property type="entry name" value="LplA-B_cat"/>
    <property type="match status" value="1"/>
</dbReference>
<dbReference type="KEGG" id="atq:GH723_10865"/>
<evidence type="ECO:0000313" key="2">
    <source>
        <dbReference type="EMBL" id="QGG95555.1"/>
    </source>
</evidence>
<dbReference type="PANTHER" id="PTHR43679:SF2">
    <property type="entry name" value="OCTANOYL-[GCVH]:PROTEIN N-OCTANOYLTRANSFERASE"/>
    <property type="match status" value="1"/>
</dbReference>
<dbReference type="InterPro" id="IPR004143">
    <property type="entry name" value="BPL_LPL_catalytic"/>
</dbReference>
<name>A0A5Q2RQT7_9ACTN</name>
<evidence type="ECO:0000259" key="1">
    <source>
        <dbReference type="PROSITE" id="PS51733"/>
    </source>
</evidence>
<dbReference type="Proteomes" id="UP000334019">
    <property type="component" value="Chromosome"/>
</dbReference>
<accession>A0A5Q2RQT7</accession>
<sequence>MTVLPSGWAVDERRGTAGALHAAEVPTPLVPSMWVLEATAPALVLGSAQPDDDVDRTAVEARGLEVVRRRSGGGAVLVVPDACLWVDLLIPAGHDLWDEDVGRAMHWVGELWAEALGALGVAARVHRGPMVRTPWSRHVCFAGLGPGEVVDPAGRKVVGISQRRTRAWARFQTVADLGPVRQAALVDVLQLDVAPDGLGAHLTATTAAVDRDARDLVAALVAHLPG</sequence>
<dbReference type="PANTHER" id="PTHR43679">
    <property type="entry name" value="OCTANOYLTRANSFERASE LIPM-RELATED"/>
    <property type="match status" value="1"/>
</dbReference>
<dbReference type="SUPFAM" id="SSF55681">
    <property type="entry name" value="Class II aaRS and biotin synthetases"/>
    <property type="match status" value="1"/>
</dbReference>
<dbReference type="PROSITE" id="PS51733">
    <property type="entry name" value="BPL_LPL_CATALYTIC"/>
    <property type="match status" value="1"/>
</dbReference>
<gene>
    <name evidence="2" type="ORF">GH723_10865</name>
</gene>
<organism evidence="2 3">
    <name type="scientific">Actinomarinicola tropica</name>
    <dbReference type="NCBI Taxonomy" id="2789776"/>
    <lineage>
        <taxon>Bacteria</taxon>
        <taxon>Bacillati</taxon>
        <taxon>Actinomycetota</taxon>
        <taxon>Acidimicrobiia</taxon>
        <taxon>Acidimicrobiales</taxon>
        <taxon>Iamiaceae</taxon>
        <taxon>Actinomarinicola</taxon>
    </lineage>
</organism>
<dbReference type="InterPro" id="IPR050664">
    <property type="entry name" value="Octanoyltrans_LipM/LipL"/>
</dbReference>
<dbReference type="EMBL" id="CP045851">
    <property type="protein sequence ID" value="QGG95555.1"/>
    <property type="molecule type" value="Genomic_DNA"/>
</dbReference>
<dbReference type="Gene3D" id="3.30.930.10">
    <property type="entry name" value="Bira Bifunctional Protein, Domain 2"/>
    <property type="match status" value="1"/>
</dbReference>
<dbReference type="AlphaFoldDB" id="A0A5Q2RQT7"/>